<comment type="function">
    <text evidence="14">Required for disulfide bond formation in some periplasmic proteins. Acts by oxidizing the DsbA protein.</text>
</comment>
<evidence type="ECO:0000256" key="2">
    <source>
        <dbReference type="ARBA" id="ARBA00008823"/>
    </source>
</evidence>
<evidence type="ECO:0000313" key="17">
    <source>
        <dbReference type="Proteomes" id="UP000503498"/>
    </source>
</evidence>
<dbReference type="InterPro" id="IPR023380">
    <property type="entry name" value="DsbB-like_sf"/>
</dbReference>
<dbReference type="NCBIfam" id="NF003354">
    <property type="entry name" value="PRK04388.1"/>
    <property type="match status" value="1"/>
</dbReference>
<organism evidence="16 17">
    <name type="scientific">Xanthomonas campestris pv. badrii</name>
    <dbReference type="NCBI Taxonomy" id="149696"/>
    <lineage>
        <taxon>Bacteria</taxon>
        <taxon>Pseudomonadati</taxon>
        <taxon>Pseudomonadota</taxon>
        <taxon>Gammaproteobacteria</taxon>
        <taxon>Lysobacterales</taxon>
        <taxon>Lysobacteraceae</taxon>
        <taxon>Xanthomonas</taxon>
    </lineage>
</organism>
<dbReference type="InterPro" id="IPR003752">
    <property type="entry name" value="DiS_bond_form_DsbB/BdbC"/>
</dbReference>
<feature type="disulfide bond" description="Redox-active" evidence="14">
    <location>
        <begin position="38"/>
        <end position="41"/>
    </location>
</feature>
<feature type="topological domain" description="Periplasmic" evidence="14">
    <location>
        <begin position="29"/>
        <end position="46"/>
    </location>
</feature>
<comment type="subcellular location">
    <subcellularLocation>
        <location evidence="1">Cell inner membrane</location>
        <topology evidence="1">Multi-pass membrane protein</topology>
    </subcellularLocation>
    <subcellularLocation>
        <location evidence="14">Cell membrane</location>
        <topology evidence="14">Multi-pass membrane protein</topology>
    </subcellularLocation>
</comment>
<dbReference type="SUPFAM" id="SSF158442">
    <property type="entry name" value="DsbB-like"/>
    <property type="match status" value="1"/>
</dbReference>
<reference evidence="16 17" key="2">
    <citation type="submission" date="2020-04" db="EMBL/GenBank/DDBJ databases">
        <authorList>
            <person name="Fomenkov A."/>
            <person name="Anton B.P."/>
            <person name="Roberts R.J."/>
        </authorList>
    </citation>
    <scope>NUCLEOTIDE SEQUENCE [LARGE SCALE GENOMIC DNA]</scope>
    <source>
        <strain evidence="16 17">NEB122</strain>
    </source>
</reference>
<evidence type="ECO:0000256" key="3">
    <source>
        <dbReference type="ARBA" id="ARBA00022448"/>
    </source>
</evidence>
<dbReference type="Proteomes" id="UP000503498">
    <property type="component" value="Chromosome"/>
</dbReference>
<keyword evidence="10 14" id="KW-0472">Membrane</keyword>
<dbReference type="GO" id="GO:0015035">
    <property type="term" value="F:protein-disulfide reductase activity"/>
    <property type="evidence" value="ECO:0007669"/>
    <property type="project" value="UniProtKB-UniRule"/>
</dbReference>
<comment type="similarity">
    <text evidence="2 14">Belongs to the DsbB family.</text>
</comment>
<dbReference type="RefSeq" id="WP_169705207.1">
    <property type="nucleotide sequence ID" value="NZ_CP051651.1"/>
</dbReference>
<evidence type="ECO:0000256" key="1">
    <source>
        <dbReference type="ARBA" id="ARBA00004429"/>
    </source>
</evidence>
<dbReference type="EMBL" id="CP051651">
    <property type="protein sequence ID" value="QJD66873.1"/>
    <property type="molecule type" value="Genomic_DNA"/>
</dbReference>
<evidence type="ECO:0000256" key="4">
    <source>
        <dbReference type="ARBA" id="ARBA00022475"/>
    </source>
</evidence>
<protein>
    <recommendedName>
        <fullName evidence="14">Disulfide bond formation protein B</fullName>
    </recommendedName>
    <alternativeName>
        <fullName evidence="14">Disulfide oxidoreductase</fullName>
    </alternativeName>
</protein>
<keyword evidence="9 14" id="KW-0560">Oxidoreductase</keyword>
<keyword evidence="11 14" id="KW-1015">Disulfide bond</keyword>
<sequence length="174" mass="19067">MNPLRWGFRAQFLLGFLACAGLLAYAIYVQLYLGLEPCPLCIFQRIAFAALAVLFLLGALHGPRGAGGRKVYGVLSFIAAGVGMGIAARHVWVQIRPKDMMSSCGPPLSFLSETMGPFEVFRTVLTGSGDCGNIDWRFLGLSMPMWSMVWFVALALWALYAGFKARRSSVHRQG</sequence>
<dbReference type="AlphaFoldDB" id="A0A7Z2V8L1"/>
<dbReference type="GO" id="GO:0006457">
    <property type="term" value="P:protein folding"/>
    <property type="evidence" value="ECO:0007669"/>
    <property type="project" value="InterPro"/>
</dbReference>
<evidence type="ECO:0000256" key="7">
    <source>
        <dbReference type="ARBA" id="ARBA00022982"/>
    </source>
</evidence>
<keyword evidence="13 14" id="KW-0676">Redox-active center</keyword>
<dbReference type="FunFam" id="1.20.1550.10:FF:000004">
    <property type="entry name" value="Disulfide bond formation protein B"/>
    <property type="match status" value="1"/>
</dbReference>
<feature type="transmembrane region" description="Helical" evidence="15">
    <location>
        <begin position="145"/>
        <end position="163"/>
    </location>
</feature>
<feature type="topological domain" description="Cytoplasmic" evidence="14">
    <location>
        <begin position="165"/>
        <end position="174"/>
    </location>
</feature>
<gene>
    <name evidence="14" type="primary">dsbB</name>
    <name evidence="16" type="ORF">HG421_03440</name>
</gene>
<keyword evidence="7 14" id="KW-0249">Electron transport</keyword>
<feature type="topological domain" description="Cytoplasmic" evidence="14">
    <location>
        <begin position="1"/>
        <end position="11"/>
    </location>
</feature>
<name>A0A7Z2V8L1_XANCA</name>
<keyword evidence="3 14" id="KW-0813">Transport</keyword>
<keyword evidence="6 14" id="KW-0812">Transmembrane</keyword>
<dbReference type="InterPro" id="IPR022920">
    <property type="entry name" value="Disulphide_bond_form_DsbB"/>
</dbReference>
<evidence type="ECO:0000256" key="14">
    <source>
        <dbReference type="HAMAP-Rule" id="MF_00286"/>
    </source>
</evidence>
<evidence type="ECO:0000256" key="5">
    <source>
        <dbReference type="ARBA" id="ARBA00022519"/>
    </source>
</evidence>
<feature type="transmembrane region" description="Helical" evidence="15">
    <location>
        <begin position="72"/>
        <end position="92"/>
    </location>
</feature>
<evidence type="ECO:0000256" key="6">
    <source>
        <dbReference type="ARBA" id="ARBA00022692"/>
    </source>
</evidence>
<evidence type="ECO:0000256" key="12">
    <source>
        <dbReference type="ARBA" id="ARBA00023186"/>
    </source>
</evidence>
<evidence type="ECO:0000256" key="11">
    <source>
        <dbReference type="ARBA" id="ARBA00023157"/>
    </source>
</evidence>
<dbReference type="GO" id="GO:0009055">
    <property type="term" value="F:electron transfer activity"/>
    <property type="evidence" value="ECO:0007669"/>
    <property type="project" value="UniProtKB-UniRule"/>
</dbReference>
<dbReference type="Gene3D" id="1.20.1550.10">
    <property type="entry name" value="DsbB-like"/>
    <property type="match status" value="1"/>
</dbReference>
<keyword evidence="12 14" id="KW-0143">Chaperone</keyword>
<dbReference type="HAMAP" id="MF_00286">
    <property type="entry name" value="DsbB"/>
    <property type="match status" value="1"/>
</dbReference>
<dbReference type="Pfam" id="PF02600">
    <property type="entry name" value="DsbB"/>
    <property type="match status" value="1"/>
</dbReference>
<proteinExistence type="inferred from homology"/>
<dbReference type="InterPro" id="IPR050183">
    <property type="entry name" value="DsbB"/>
</dbReference>
<reference evidence="16 17" key="1">
    <citation type="submission" date="2020-04" db="EMBL/GenBank/DDBJ databases">
        <title>Genome-Wide Identification of 5-Methylcytosine Sites in Bacterial Genomes By High-Throughput Sequencing of MspJI Restriction Fragments.</title>
        <authorList>
            <person name="Wu V."/>
        </authorList>
    </citation>
    <scope>NUCLEOTIDE SEQUENCE [LARGE SCALE GENOMIC DNA]</scope>
    <source>
        <strain evidence="16 17">NEB122</strain>
    </source>
</reference>
<feature type="transmembrane region" description="Helical" evidence="15">
    <location>
        <begin position="42"/>
        <end position="60"/>
    </location>
</feature>
<evidence type="ECO:0000256" key="8">
    <source>
        <dbReference type="ARBA" id="ARBA00022989"/>
    </source>
</evidence>
<evidence type="ECO:0000256" key="13">
    <source>
        <dbReference type="ARBA" id="ARBA00023284"/>
    </source>
</evidence>
<comment type="caution">
    <text evidence="14">Lacks conserved residue(s) required for the propagation of feature annotation.</text>
</comment>
<keyword evidence="5" id="KW-0997">Cell inner membrane</keyword>
<dbReference type="PANTHER" id="PTHR36570:SF3">
    <property type="entry name" value="DISULFIDE BOND FORMATION PROTEIN B"/>
    <property type="match status" value="1"/>
</dbReference>
<evidence type="ECO:0000256" key="15">
    <source>
        <dbReference type="SAM" id="Phobius"/>
    </source>
</evidence>
<accession>A0A7Z2V8L1</accession>
<dbReference type="PANTHER" id="PTHR36570">
    <property type="entry name" value="DISULFIDE BOND FORMATION PROTEIN B"/>
    <property type="match status" value="1"/>
</dbReference>
<keyword evidence="8 14" id="KW-1133">Transmembrane helix</keyword>
<keyword evidence="4 14" id="KW-1003">Cell membrane</keyword>
<evidence type="ECO:0000256" key="10">
    <source>
        <dbReference type="ARBA" id="ARBA00023136"/>
    </source>
</evidence>
<evidence type="ECO:0000313" key="16">
    <source>
        <dbReference type="EMBL" id="QJD66873.1"/>
    </source>
</evidence>
<dbReference type="GO" id="GO:0005886">
    <property type="term" value="C:plasma membrane"/>
    <property type="evidence" value="ECO:0007669"/>
    <property type="project" value="UniProtKB-SubCell"/>
</dbReference>
<evidence type="ECO:0000256" key="9">
    <source>
        <dbReference type="ARBA" id="ARBA00023002"/>
    </source>
</evidence>